<evidence type="ECO:0000313" key="4">
    <source>
        <dbReference type="Proteomes" id="UP000179636"/>
    </source>
</evidence>
<dbReference type="RefSeq" id="WP_070946029.1">
    <property type="nucleotide sequence ID" value="NZ_MLCL01000089.1"/>
</dbReference>
<feature type="domain" description="UspA" evidence="2">
    <location>
        <begin position="6"/>
        <end position="140"/>
    </location>
</feature>
<sequence length="300" mass="31426">MTQANLVVGYLATPGGADAVALAVRFARTLGAEVNICIVLPPDTAPPGTVPKGGGYEDVVAEQAQRWLDDARGLVPDDVVAHTHLSFDESFTDGLIREALRLQTSAIVVGGAGGGLVGSYSLGSVVNELLHSSPLPVAVAPRGTRFSQVQRVHEITCAIGQRQGSGLLLDTAVRASRAADVPLRLVSLVALDPAFGSLRGDAEAVRAHALAHAERTLDAARNELPPDFPVTSTIVNGPTVEAAVEQLGWQDGDVIMVGSSRLSAPRRIFLGSTAAKMLRVLDVPMVVVPRDERKDGEDKS</sequence>
<dbReference type="EMBL" id="MLHV01000020">
    <property type="protein sequence ID" value="OHT93737.1"/>
    <property type="molecule type" value="Genomic_DNA"/>
</dbReference>
<dbReference type="Pfam" id="PF00582">
    <property type="entry name" value="Usp"/>
    <property type="match status" value="2"/>
</dbReference>
<evidence type="ECO:0000313" key="3">
    <source>
        <dbReference type="EMBL" id="OHT93737.1"/>
    </source>
</evidence>
<reference evidence="3 4" key="1">
    <citation type="submission" date="2016-10" db="EMBL/GenBank/DDBJ databases">
        <title>Evaluation of Human, Animal and Environmental Mycobacterium chelonae Isolates by Core Genome Phylogenomic Analysis, Targeted Gene Comparison, and Anti-microbial Susceptibility Patterns: A Tale of Mistaken Identities.</title>
        <authorList>
            <person name="Fogelson S.B."/>
            <person name="Camus A.C."/>
            <person name="Lorenz W."/>
            <person name="Vasireddy R."/>
            <person name="Vasireddy S."/>
            <person name="Smith T."/>
            <person name="Brown-Elliott B.A."/>
            <person name="Wallace R.J.Jr."/>
            <person name="Hasan N.A."/>
            <person name="Reischl U."/>
            <person name="Sanchez S."/>
        </authorList>
    </citation>
    <scope>NUCLEOTIDE SEQUENCE [LARGE SCALE GENOMIC DNA]</scope>
    <source>
        <strain evidence="3 4">24999</strain>
    </source>
</reference>
<gene>
    <name evidence="3" type="ORF">BKG61_19935</name>
</gene>
<protein>
    <submittedName>
        <fullName evidence="3">Universal stress protein UspA</fullName>
    </submittedName>
</protein>
<dbReference type="CDD" id="cd00293">
    <property type="entry name" value="USP-like"/>
    <property type="match status" value="1"/>
</dbReference>
<evidence type="ECO:0000256" key="1">
    <source>
        <dbReference type="ARBA" id="ARBA00008791"/>
    </source>
</evidence>
<accession>A0A1Q9W4N3</accession>
<dbReference type="PANTHER" id="PTHR46268:SF15">
    <property type="entry name" value="UNIVERSAL STRESS PROTEIN HP_0031"/>
    <property type="match status" value="1"/>
</dbReference>
<dbReference type="Proteomes" id="UP000179636">
    <property type="component" value="Unassembled WGS sequence"/>
</dbReference>
<dbReference type="STRING" id="1908205.BKG60_25795"/>
<dbReference type="InterPro" id="IPR006016">
    <property type="entry name" value="UspA"/>
</dbReference>
<keyword evidence="4" id="KW-1185">Reference proteome</keyword>
<comment type="caution">
    <text evidence="3">The sequence shown here is derived from an EMBL/GenBank/DDBJ whole genome shotgun (WGS) entry which is preliminary data.</text>
</comment>
<name>A0A1S1JUZ4_9MYCO</name>
<dbReference type="AlphaFoldDB" id="A0A1S1JUZ4"/>
<dbReference type="PANTHER" id="PTHR46268">
    <property type="entry name" value="STRESS RESPONSE PROTEIN NHAX"/>
    <property type="match status" value="1"/>
</dbReference>
<dbReference type="SUPFAM" id="SSF52402">
    <property type="entry name" value="Adenine nucleotide alpha hydrolases-like"/>
    <property type="match status" value="2"/>
</dbReference>
<organism evidence="3 4">
    <name type="scientific">Mycobacterium syngnathidarum</name>
    <dbReference type="NCBI Taxonomy" id="1908205"/>
    <lineage>
        <taxon>Bacteria</taxon>
        <taxon>Bacillati</taxon>
        <taxon>Actinomycetota</taxon>
        <taxon>Actinomycetes</taxon>
        <taxon>Mycobacteriales</taxon>
        <taxon>Mycobacteriaceae</taxon>
        <taxon>Mycobacterium</taxon>
    </lineage>
</organism>
<dbReference type="Gene3D" id="3.40.50.12370">
    <property type="match status" value="1"/>
</dbReference>
<feature type="domain" description="UspA" evidence="2">
    <location>
        <begin position="155"/>
        <end position="289"/>
    </location>
</feature>
<comment type="similarity">
    <text evidence="1">Belongs to the universal stress protein A family.</text>
</comment>
<proteinExistence type="inferred from homology"/>
<accession>A0A1S1JUZ4</accession>
<dbReference type="OrthoDB" id="5242641at2"/>
<evidence type="ECO:0000259" key="2">
    <source>
        <dbReference type="Pfam" id="PF00582"/>
    </source>
</evidence>